<dbReference type="PATRIC" id="fig|1305731.5.peg.3435"/>
<evidence type="ECO:0000313" key="2">
    <source>
        <dbReference type="EMBL" id="KPQ29297.1"/>
    </source>
</evidence>
<feature type="transmembrane region" description="Helical" evidence="1">
    <location>
        <begin position="12"/>
        <end position="33"/>
    </location>
</feature>
<dbReference type="Proteomes" id="UP000050416">
    <property type="component" value="Unassembled WGS sequence"/>
</dbReference>
<keyword evidence="1" id="KW-0812">Transmembrane</keyword>
<keyword evidence="1" id="KW-0472">Membrane</keyword>
<dbReference type="OrthoDB" id="9914688at2"/>
<keyword evidence="1" id="KW-1133">Transmembrane helix</keyword>
<evidence type="ECO:0000256" key="1">
    <source>
        <dbReference type="SAM" id="Phobius"/>
    </source>
</evidence>
<gene>
    <name evidence="2" type="ORF">HLUCCX14_07165</name>
</gene>
<dbReference type="STRING" id="1305731.GCA_000934705_00004"/>
<proteinExistence type="predicted"/>
<protein>
    <submittedName>
        <fullName evidence="2">Uncharacterized protein</fullName>
    </submittedName>
</protein>
<name>A0A0P8B6X6_9GAMM</name>
<evidence type="ECO:0000313" key="3">
    <source>
        <dbReference type="Proteomes" id="UP000050416"/>
    </source>
</evidence>
<dbReference type="EMBL" id="LJZQ01000007">
    <property type="protein sequence ID" value="KPQ29297.1"/>
    <property type="molecule type" value="Genomic_DNA"/>
</dbReference>
<organism evidence="2 3">
    <name type="scientific">Marinobacter excellens HL-55</name>
    <dbReference type="NCBI Taxonomy" id="1305731"/>
    <lineage>
        <taxon>Bacteria</taxon>
        <taxon>Pseudomonadati</taxon>
        <taxon>Pseudomonadota</taxon>
        <taxon>Gammaproteobacteria</taxon>
        <taxon>Pseudomonadales</taxon>
        <taxon>Marinobacteraceae</taxon>
        <taxon>Marinobacter</taxon>
    </lineage>
</organism>
<reference evidence="2 3" key="1">
    <citation type="submission" date="2015-09" db="EMBL/GenBank/DDBJ databases">
        <title>Identification and resolution of microdiversity through metagenomic sequencing of parallel consortia.</title>
        <authorList>
            <person name="Nelson W.C."/>
            <person name="Romine M.F."/>
            <person name="Lindemann S.R."/>
        </authorList>
    </citation>
    <scope>NUCLEOTIDE SEQUENCE [LARGE SCALE GENOMIC DNA]</scope>
    <source>
        <strain evidence="2">HL-55</strain>
    </source>
</reference>
<dbReference type="AlphaFoldDB" id="A0A0P8B6X6"/>
<accession>A0A0P8B6X6</accession>
<comment type="caution">
    <text evidence="2">The sequence shown here is derived from an EMBL/GenBank/DDBJ whole genome shotgun (WGS) entry which is preliminary data.</text>
</comment>
<sequence>MTLRHKLENALWWFLIDVAPMLILCLVIAVLAYTQGQIDALKLLDSLEVCP</sequence>